<dbReference type="Proteomes" id="UP000237752">
    <property type="component" value="Unassembled WGS sequence"/>
</dbReference>
<evidence type="ECO:0000313" key="2">
    <source>
        <dbReference type="EMBL" id="PRZ34784.1"/>
    </source>
</evidence>
<proteinExistence type="predicted"/>
<organism evidence="2 3">
    <name type="scientific">Antricoccus suffuscus</name>
    <dbReference type="NCBI Taxonomy" id="1629062"/>
    <lineage>
        <taxon>Bacteria</taxon>
        <taxon>Bacillati</taxon>
        <taxon>Actinomycetota</taxon>
        <taxon>Actinomycetes</taxon>
        <taxon>Geodermatophilales</taxon>
        <taxon>Antricoccaceae</taxon>
        <taxon>Antricoccus</taxon>
    </lineage>
</organism>
<reference evidence="2 3" key="1">
    <citation type="submission" date="2018-03" db="EMBL/GenBank/DDBJ databases">
        <title>Genomic Encyclopedia of Archaeal and Bacterial Type Strains, Phase II (KMG-II): from individual species to whole genera.</title>
        <authorList>
            <person name="Goeker M."/>
        </authorList>
    </citation>
    <scope>NUCLEOTIDE SEQUENCE [LARGE SCALE GENOMIC DNA]</scope>
    <source>
        <strain evidence="2 3">DSM 100065</strain>
    </source>
</reference>
<dbReference type="AlphaFoldDB" id="A0A2T0ZF38"/>
<sequence>MTTIEPPHSLRVDAAALWRRGTGETDIRRGDLWVLSWDGSPCGHVMVAANKSDYIIGWPVTLAEEPSYAPGLVVRVTPLAVPVVLWPSRETGLGKHLLDRCLGNLLSERQVLQVAAATDAGELPGLPFARGSSSDEANSASDRTMTEHWAELCFNDPRSDTGEVVLDENKIRAAGIDAQTVGRALGLDVVATRNIWSGTKPISAPDLSRLARAVGVPEVDLTGVDPASEYLSELARPVFKSDVVDLGRKRREREGTTRVRVSREALRLAARDDSRSRRPEKLRDAIARLQDSGQSDA</sequence>
<dbReference type="EMBL" id="PVUE01000023">
    <property type="protein sequence ID" value="PRZ34784.1"/>
    <property type="molecule type" value="Genomic_DNA"/>
</dbReference>
<accession>A0A2T0ZF38</accession>
<protein>
    <submittedName>
        <fullName evidence="2">Uncharacterized protein</fullName>
    </submittedName>
</protein>
<evidence type="ECO:0000313" key="3">
    <source>
        <dbReference type="Proteomes" id="UP000237752"/>
    </source>
</evidence>
<keyword evidence="3" id="KW-1185">Reference proteome</keyword>
<feature type="region of interest" description="Disordered" evidence="1">
    <location>
        <begin position="269"/>
        <end position="297"/>
    </location>
</feature>
<gene>
    <name evidence="2" type="ORF">CLV47_12316</name>
</gene>
<feature type="compositionally biased region" description="Basic and acidic residues" evidence="1">
    <location>
        <begin position="269"/>
        <end position="286"/>
    </location>
</feature>
<evidence type="ECO:0000256" key="1">
    <source>
        <dbReference type="SAM" id="MobiDB-lite"/>
    </source>
</evidence>
<name>A0A2T0ZF38_9ACTN</name>
<comment type="caution">
    <text evidence="2">The sequence shown here is derived from an EMBL/GenBank/DDBJ whole genome shotgun (WGS) entry which is preliminary data.</text>
</comment>